<evidence type="ECO:0000256" key="1">
    <source>
        <dbReference type="ARBA" id="ARBA00023015"/>
    </source>
</evidence>
<accession>A0A4R3Q731</accession>
<dbReference type="Gene3D" id="1.10.357.10">
    <property type="entry name" value="Tetracycline Repressor, domain 2"/>
    <property type="match status" value="1"/>
</dbReference>
<dbReference type="InterPro" id="IPR054156">
    <property type="entry name" value="YxaF_TetR_C"/>
</dbReference>
<evidence type="ECO:0000256" key="2">
    <source>
        <dbReference type="ARBA" id="ARBA00023125"/>
    </source>
</evidence>
<gene>
    <name evidence="6" type="ORF">EV132_104111</name>
</gene>
<keyword evidence="2 4" id="KW-0238">DNA-binding</keyword>
<feature type="DNA-binding region" description="H-T-H motif" evidence="4">
    <location>
        <begin position="44"/>
        <end position="63"/>
    </location>
</feature>
<evidence type="ECO:0000313" key="6">
    <source>
        <dbReference type="EMBL" id="TCU17088.1"/>
    </source>
</evidence>
<dbReference type="SUPFAM" id="SSF48498">
    <property type="entry name" value="Tetracyclin repressor-like, C-terminal domain"/>
    <property type="match status" value="1"/>
</dbReference>
<dbReference type="Proteomes" id="UP000294576">
    <property type="component" value="Unassembled WGS sequence"/>
</dbReference>
<name>A0A4R3Q731_RHISU</name>
<dbReference type="Pfam" id="PF21993">
    <property type="entry name" value="TetR_C_13_2"/>
    <property type="match status" value="1"/>
</dbReference>
<evidence type="ECO:0000259" key="5">
    <source>
        <dbReference type="PROSITE" id="PS50977"/>
    </source>
</evidence>
<organism evidence="6 7">
    <name type="scientific">Rhizobium sullae</name>
    <name type="common">Rhizobium hedysari</name>
    <dbReference type="NCBI Taxonomy" id="50338"/>
    <lineage>
        <taxon>Bacteria</taxon>
        <taxon>Pseudomonadati</taxon>
        <taxon>Pseudomonadota</taxon>
        <taxon>Alphaproteobacteria</taxon>
        <taxon>Hyphomicrobiales</taxon>
        <taxon>Rhizobiaceae</taxon>
        <taxon>Rhizobium/Agrobacterium group</taxon>
        <taxon>Rhizobium</taxon>
    </lineage>
</organism>
<keyword evidence="1" id="KW-0805">Transcription regulation</keyword>
<dbReference type="GO" id="GO:0003677">
    <property type="term" value="F:DNA binding"/>
    <property type="evidence" value="ECO:0007669"/>
    <property type="project" value="UniProtKB-UniRule"/>
</dbReference>
<dbReference type="EMBL" id="SMBH01000004">
    <property type="protein sequence ID" value="TCU17088.1"/>
    <property type="molecule type" value="Genomic_DNA"/>
</dbReference>
<evidence type="ECO:0000256" key="4">
    <source>
        <dbReference type="PROSITE-ProRule" id="PRU00335"/>
    </source>
</evidence>
<dbReference type="SUPFAM" id="SSF46689">
    <property type="entry name" value="Homeodomain-like"/>
    <property type="match status" value="1"/>
</dbReference>
<dbReference type="InterPro" id="IPR001647">
    <property type="entry name" value="HTH_TetR"/>
</dbReference>
<feature type="domain" description="HTH tetR-type" evidence="5">
    <location>
        <begin position="21"/>
        <end position="81"/>
    </location>
</feature>
<comment type="caution">
    <text evidence="6">The sequence shown here is derived from an EMBL/GenBank/DDBJ whole genome shotgun (WGS) entry which is preliminary data.</text>
</comment>
<dbReference type="PROSITE" id="PS50977">
    <property type="entry name" value="HTH_TETR_2"/>
    <property type="match status" value="1"/>
</dbReference>
<evidence type="ECO:0000313" key="7">
    <source>
        <dbReference type="Proteomes" id="UP000294576"/>
    </source>
</evidence>
<reference evidence="6 7" key="1">
    <citation type="submission" date="2019-03" db="EMBL/GenBank/DDBJ databases">
        <title>Genomic Encyclopedia of Type Strains, Phase IV (KMG-V): Genome sequencing to study the core and pangenomes of soil and plant-associated prokaryotes.</title>
        <authorList>
            <person name="Whitman W."/>
        </authorList>
    </citation>
    <scope>NUCLEOTIDE SEQUENCE [LARGE SCALE GENOMIC DNA]</scope>
    <source>
        <strain evidence="6 7">Hc14</strain>
    </source>
</reference>
<dbReference type="AlphaFoldDB" id="A0A4R3Q731"/>
<protein>
    <submittedName>
        <fullName evidence="6">TetR family transcriptional regulator</fullName>
    </submittedName>
</protein>
<proteinExistence type="predicted"/>
<keyword evidence="3" id="KW-0804">Transcription</keyword>
<dbReference type="PANTHER" id="PTHR47506">
    <property type="entry name" value="TRANSCRIPTIONAL REGULATORY PROTEIN"/>
    <property type="match status" value="1"/>
</dbReference>
<dbReference type="InterPro" id="IPR036271">
    <property type="entry name" value="Tet_transcr_reg_TetR-rel_C_sf"/>
</dbReference>
<dbReference type="Pfam" id="PF00440">
    <property type="entry name" value="TetR_N"/>
    <property type="match status" value="1"/>
</dbReference>
<dbReference type="PANTHER" id="PTHR47506:SF3">
    <property type="entry name" value="HTH-TYPE TRANSCRIPTIONAL REGULATOR LMRA"/>
    <property type="match status" value="1"/>
</dbReference>
<sequence length="201" mass="22314">MIIPAYPTSAFERRASDLKTLYERTDVVPLLAEIFRELGFEGATLSRITERTGIGKGSLYHFFPGGKEEMAAVVLADVDTWFEQFVYEPLRRDDPAEAIAAMWKNVDVYFRSGGRICLVGAFALDETRERFAAVINSYFQRWIDALADALVRSGRPAGEARAVAEDAVLGIQGALVLSRALDDKGLFKRALDQMAKRLSAT</sequence>
<evidence type="ECO:0000256" key="3">
    <source>
        <dbReference type="ARBA" id="ARBA00023163"/>
    </source>
</evidence>
<dbReference type="InterPro" id="IPR009057">
    <property type="entry name" value="Homeodomain-like_sf"/>
</dbReference>